<feature type="compositionally biased region" description="Basic and acidic residues" evidence="1">
    <location>
        <begin position="93"/>
        <end position="102"/>
    </location>
</feature>
<dbReference type="Proteomes" id="UP000685013">
    <property type="component" value="Chromosome 7"/>
</dbReference>
<name>A0AAV6NF37_9ROSI</name>
<gene>
    <name evidence="2" type="ORF">SDJN03_12119</name>
</gene>
<keyword evidence="3" id="KW-1185">Reference proteome</keyword>
<accession>A0AAV6NF37</accession>
<proteinExistence type="predicted"/>
<protein>
    <submittedName>
        <fullName evidence="2">Uncharacterized protein</fullName>
    </submittedName>
</protein>
<evidence type="ECO:0000313" key="2">
    <source>
        <dbReference type="EMBL" id="KAG6595566.1"/>
    </source>
</evidence>
<evidence type="ECO:0000256" key="1">
    <source>
        <dbReference type="SAM" id="MobiDB-lite"/>
    </source>
</evidence>
<feature type="region of interest" description="Disordered" evidence="1">
    <location>
        <begin position="62"/>
        <end position="102"/>
    </location>
</feature>
<dbReference type="EMBL" id="JAGKQH010000007">
    <property type="protein sequence ID" value="KAG6595566.1"/>
    <property type="molecule type" value="Genomic_DNA"/>
</dbReference>
<dbReference type="AlphaFoldDB" id="A0AAV6NF37"/>
<sequence length="102" mass="10964">MNPSAETEAIETRRTKADEEDSTTVVGRRGLFGSTTSSKFYATEMLIGFKILRATPKVGEGTVGENLLGKPNPQVPADAELGDETAPGSGRSNDFRHFQSCE</sequence>
<feature type="region of interest" description="Disordered" evidence="1">
    <location>
        <begin position="1"/>
        <end position="23"/>
    </location>
</feature>
<organism evidence="2 3">
    <name type="scientific">Cucurbita argyrosperma subsp. sororia</name>
    <dbReference type="NCBI Taxonomy" id="37648"/>
    <lineage>
        <taxon>Eukaryota</taxon>
        <taxon>Viridiplantae</taxon>
        <taxon>Streptophyta</taxon>
        <taxon>Embryophyta</taxon>
        <taxon>Tracheophyta</taxon>
        <taxon>Spermatophyta</taxon>
        <taxon>Magnoliopsida</taxon>
        <taxon>eudicotyledons</taxon>
        <taxon>Gunneridae</taxon>
        <taxon>Pentapetalae</taxon>
        <taxon>rosids</taxon>
        <taxon>fabids</taxon>
        <taxon>Cucurbitales</taxon>
        <taxon>Cucurbitaceae</taxon>
        <taxon>Cucurbiteae</taxon>
        <taxon>Cucurbita</taxon>
    </lineage>
</organism>
<reference evidence="2 3" key="1">
    <citation type="journal article" date="2021" name="Hortic Res">
        <title>The domestication of Cucurbita argyrosperma as revealed by the genome of its wild relative.</title>
        <authorList>
            <person name="Barrera-Redondo J."/>
            <person name="Sanchez-de la Vega G."/>
            <person name="Aguirre-Liguori J.A."/>
            <person name="Castellanos-Morales G."/>
            <person name="Gutierrez-Guerrero Y.T."/>
            <person name="Aguirre-Dugua X."/>
            <person name="Aguirre-Planter E."/>
            <person name="Tenaillon M.I."/>
            <person name="Lira-Saade R."/>
            <person name="Eguiarte L.E."/>
        </authorList>
    </citation>
    <scope>NUCLEOTIDE SEQUENCE [LARGE SCALE GENOMIC DNA]</scope>
    <source>
        <strain evidence="2">JBR-2021</strain>
    </source>
</reference>
<comment type="caution">
    <text evidence="2">The sequence shown here is derived from an EMBL/GenBank/DDBJ whole genome shotgun (WGS) entry which is preliminary data.</text>
</comment>
<evidence type="ECO:0000313" key="3">
    <source>
        <dbReference type="Proteomes" id="UP000685013"/>
    </source>
</evidence>
<feature type="non-terminal residue" evidence="2">
    <location>
        <position position="1"/>
    </location>
</feature>